<dbReference type="AlphaFoldDB" id="A0A835ASP4"/>
<comment type="caution">
    <text evidence="2">The sequence shown here is derived from an EMBL/GenBank/DDBJ whole genome shotgun (WGS) entry which is preliminary data.</text>
</comment>
<feature type="compositionally biased region" description="Basic and acidic residues" evidence="1">
    <location>
        <begin position="241"/>
        <end position="257"/>
    </location>
</feature>
<keyword evidence="3" id="KW-1185">Reference proteome</keyword>
<accession>A0A835ASP4</accession>
<proteinExistence type="predicted"/>
<feature type="region of interest" description="Disordered" evidence="1">
    <location>
        <begin position="217"/>
        <end position="236"/>
    </location>
</feature>
<evidence type="ECO:0000313" key="2">
    <source>
        <dbReference type="EMBL" id="KAF8663051.1"/>
    </source>
</evidence>
<feature type="compositionally biased region" description="Basic and acidic residues" evidence="1">
    <location>
        <begin position="219"/>
        <end position="230"/>
    </location>
</feature>
<evidence type="ECO:0000256" key="1">
    <source>
        <dbReference type="SAM" id="MobiDB-lite"/>
    </source>
</evidence>
<feature type="region of interest" description="Disordered" evidence="1">
    <location>
        <begin position="1"/>
        <end position="51"/>
    </location>
</feature>
<evidence type="ECO:0000313" key="3">
    <source>
        <dbReference type="Proteomes" id="UP000636709"/>
    </source>
</evidence>
<name>A0A835ASP4_9POAL</name>
<dbReference type="EMBL" id="JACEFO010002379">
    <property type="protein sequence ID" value="KAF8663051.1"/>
    <property type="molecule type" value="Genomic_DNA"/>
</dbReference>
<protein>
    <submittedName>
        <fullName evidence="2">Uncharacterized protein</fullName>
    </submittedName>
</protein>
<gene>
    <name evidence="2" type="ORF">HU200_055643</name>
</gene>
<feature type="region of interest" description="Disordered" evidence="1">
    <location>
        <begin position="241"/>
        <end position="261"/>
    </location>
</feature>
<organism evidence="2 3">
    <name type="scientific">Digitaria exilis</name>
    <dbReference type="NCBI Taxonomy" id="1010633"/>
    <lineage>
        <taxon>Eukaryota</taxon>
        <taxon>Viridiplantae</taxon>
        <taxon>Streptophyta</taxon>
        <taxon>Embryophyta</taxon>
        <taxon>Tracheophyta</taxon>
        <taxon>Spermatophyta</taxon>
        <taxon>Magnoliopsida</taxon>
        <taxon>Liliopsida</taxon>
        <taxon>Poales</taxon>
        <taxon>Poaceae</taxon>
        <taxon>PACMAD clade</taxon>
        <taxon>Panicoideae</taxon>
        <taxon>Panicodae</taxon>
        <taxon>Paniceae</taxon>
        <taxon>Anthephorinae</taxon>
        <taxon>Digitaria</taxon>
    </lineage>
</organism>
<dbReference type="Proteomes" id="UP000636709">
    <property type="component" value="Unassembled WGS sequence"/>
</dbReference>
<sequence length="417" mass="44774">MSTSPTPSNLIHAEPPPARVDSSPQPGLHPSACPRPLSPEPDPPNGAATRCPLHANVADTRLPSIRVPKDDPTPTTICRAARVDRLRRRALMTSPSSTGLRRDLRPQVASYATLVCPADPSSAISGVSPFLNGESLTSASRAAMAGAVKLRGGVTVVGQHHAFYTPGDGATAPLASTGSGSSYAVWIITYCLLDVATMFPLLSPYTNGALLNGGEACDDPPHSMHDESLKKQNRPHVLPSRHEDELGHVPQGRERLTSHTRTRSLASLGRAVGVAWHGEARRGEMCRAVPSLSLLVMAIEDVVMGRADSDLRHYSSSFLCCNSASPSPALRAHHRREQVSPTPLPLRDPDRDTGAIRFLGSVFTRLLAQNRCVFTGVRFTVLDTPPPSNDYTAPRLLPVRLRRTDCTASHLGVHFDV</sequence>
<reference evidence="2" key="1">
    <citation type="submission" date="2020-07" db="EMBL/GenBank/DDBJ databases">
        <title>Genome sequence and genetic diversity analysis of an under-domesticated orphan crop, white fonio (Digitaria exilis).</title>
        <authorList>
            <person name="Bennetzen J.L."/>
            <person name="Chen S."/>
            <person name="Ma X."/>
            <person name="Wang X."/>
            <person name="Yssel A.E.J."/>
            <person name="Chaluvadi S.R."/>
            <person name="Johnson M."/>
            <person name="Gangashetty P."/>
            <person name="Hamidou F."/>
            <person name="Sanogo M.D."/>
            <person name="Zwaenepoel A."/>
            <person name="Wallace J."/>
            <person name="Van De Peer Y."/>
            <person name="Van Deynze A."/>
        </authorList>
    </citation>
    <scope>NUCLEOTIDE SEQUENCE</scope>
    <source>
        <tissue evidence="2">Leaves</tissue>
    </source>
</reference>